<keyword evidence="3" id="KW-0964">Secreted</keyword>
<evidence type="ECO:0000256" key="12">
    <source>
        <dbReference type="RuleBase" id="RU004328"/>
    </source>
</evidence>
<dbReference type="PANTHER" id="PTHR11240:SF81">
    <property type="entry name" value="RIBONUCLEASE S-2"/>
    <property type="match status" value="1"/>
</dbReference>
<dbReference type="PANTHER" id="PTHR11240">
    <property type="entry name" value="RIBONUCLEASE T2"/>
    <property type="match status" value="1"/>
</dbReference>
<evidence type="ECO:0000313" key="14">
    <source>
        <dbReference type="EMBL" id="AAD56217.1"/>
    </source>
</evidence>
<feature type="active site" evidence="11">
    <location>
        <position position="110"/>
    </location>
</feature>
<evidence type="ECO:0000256" key="6">
    <source>
        <dbReference type="ARBA" id="ARBA00022759"/>
    </source>
</evidence>
<evidence type="ECO:0000256" key="5">
    <source>
        <dbReference type="ARBA" id="ARBA00022729"/>
    </source>
</evidence>
<evidence type="ECO:0000256" key="1">
    <source>
        <dbReference type="ARBA" id="ARBA00004239"/>
    </source>
</evidence>
<feature type="chain" id="PRO_5010977778" evidence="13">
    <location>
        <begin position="21"/>
        <end position="216"/>
    </location>
</feature>
<keyword evidence="8" id="KW-1015">Disulfide bond</keyword>
<proteinExistence type="evidence at transcript level"/>
<dbReference type="Gene3D" id="3.90.730.10">
    <property type="entry name" value="Ribonuclease T2-like"/>
    <property type="match status" value="1"/>
</dbReference>
<protein>
    <submittedName>
        <fullName evidence="15">Self-incompatibility ribonuclease</fullName>
    </submittedName>
</protein>
<evidence type="ECO:0000256" key="4">
    <source>
        <dbReference type="ARBA" id="ARBA00022722"/>
    </source>
</evidence>
<dbReference type="GO" id="GO:0006401">
    <property type="term" value="P:RNA catabolic process"/>
    <property type="evidence" value="ECO:0007669"/>
    <property type="project" value="TreeGrafter"/>
</dbReference>
<accession>Q9S7K5</accession>
<evidence type="ECO:0000256" key="11">
    <source>
        <dbReference type="PIRSR" id="PIRSR633697-1"/>
    </source>
</evidence>
<gene>
    <name evidence="15" type="primary">S</name>
</gene>
<feature type="active site" evidence="11">
    <location>
        <position position="51"/>
    </location>
</feature>
<reference evidence="15" key="2">
    <citation type="submission" date="1999-10" db="EMBL/GenBank/DDBJ databases">
        <authorList>
            <person name="Qin X."/>
            <person name="Luu D.-T."/>
            <person name="Maes O."/>
            <person name="Matton D."/>
            <person name="Yang Q."/>
            <person name="Laublin G."/>
            <person name="Morse D."/>
            <person name="Cappadocia M."/>
        </authorList>
    </citation>
    <scope>NUCLEOTIDE SEQUENCE</scope>
    <source>
        <strain evidence="15">L25</strain>
    </source>
</reference>
<keyword evidence="4" id="KW-0540">Nuclease</keyword>
<dbReference type="GO" id="GO:0033897">
    <property type="term" value="F:ribonuclease T2 activity"/>
    <property type="evidence" value="ECO:0007669"/>
    <property type="project" value="InterPro"/>
</dbReference>
<dbReference type="EMBL" id="AF191732">
    <property type="protein sequence ID" value="AAF05729.1"/>
    <property type="molecule type" value="Genomic_DNA"/>
</dbReference>
<evidence type="ECO:0000256" key="2">
    <source>
        <dbReference type="ARBA" id="ARBA00007469"/>
    </source>
</evidence>
<evidence type="ECO:0000256" key="13">
    <source>
        <dbReference type="SAM" id="SignalP"/>
    </source>
</evidence>
<dbReference type="InterPro" id="IPR036430">
    <property type="entry name" value="RNase_T2-like_sf"/>
</dbReference>
<dbReference type="AlphaFoldDB" id="Q9S7K5"/>
<evidence type="ECO:0000256" key="9">
    <source>
        <dbReference type="ARBA" id="ARBA00023180"/>
    </source>
</evidence>
<keyword evidence="7" id="KW-0378">Hydrolase</keyword>
<keyword evidence="10" id="KW-0456">Lyase</keyword>
<feature type="signal peptide" evidence="13">
    <location>
        <begin position="1"/>
        <end position="20"/>
    </location>
</feature>
<evidence type="ECO:0000313" key="15">
    <source>
        <dbReference type="EMBL" id="AAF05729.1"/>
    </source>
</evidence>
<keyword evidence="9" id="KW-0325">Glycoprotein</keyword>
<dbReference type="InterPro" id="IPR018188">
    <property type="entry name" value="RNase_T2_His_AS_1"/>
</dbReference>
<dbReference type="GO" id="GO:0003723">
    <property type="term" value="F:RNA binding"/>
    <property type="evidence" value="ECO:0007669"/>
    <property type="project" value="InterPro"/>
</dbReference>
<feature type="active site" evidence="11">
    <location>
        <position position="106"/>
    </location>
</feature>
<reference evidence="14" key="1">
    <citation type="submission" date="1999-08" db="EMBL/GenBank/DDBJ databases">
        <authorList>
            <person name="Qin X."/>
            <person name="Luu D.T."/>
            <person name="Maes O."/>
            <person name="Matton D."/>
            <person name="Yang Q."/>
            <person name="Laublin G."/>
            <person name="Morse D."/>
            <person name="Cappadocia M."/>
        </authorList>
    </citation>
    <scope>NUCLEOTIDE SEQUENCE</scope>
    <source>
        <tissue evidence="14">Style</tissue>
    </source>
</reference>
<keyword evidence="5 13" id="KW-0732">Signal</keyword>
<reference evidence="15" key="3">
    <citation type="journal article" date="2001" name="Plant Mol. Biol.">
        <title>Genotype-dependent differences in S12-RNase expression lead to sporadic self-compatibility.</title>
        <authorList>
            <person name="Qi X."/>
            <person name="Luu D.T."/>
            <person name="Yang Q."/>
            <person name="Maes O."/>
            <person name="Matton D.P."/>
            <person name="Morse D."/>
            <person name="Cappadocia M."/>
        </authorList>
    </citation>
    <scope>NUCLEOTIDE SEQUENCE</scope>
    <source>
        <strain evidence="15">L25</strain>
        <tissue evidence="14">Style</tissue>
    </source>
</reference>
<sequence length="216" mass="24703">MFKSLASILIILLHLSPGNGTFEQLQLVFTWPTAFCHKVNCVRIPNNFTIHGLWPDNKSRRLNFCKSTKYIKSTDEGKKAYLEYRWPNLTTTEVESKKNQFFWEKEYIKHGTCCLPLYDQNAYFKLAVDLKDKFDLLNLLGKHGIRPGTTHLTSQKIANAIRTETRGIPNISCYDDFQGTSELLEIGICFDPNAIVKNCFRPKSCLPKGTTGVTFP</sequence>
<dbReference type="InterPro" id="IPR001568">
    <property type="entry name" value="RNase_T2-like"/>
</dbReference>
<dbReference type="CDD" id="cd01061">
    <property type="entry name" value="RNase_T2_euk"/>
    <property type="match status" value="1"/>
</dbReference>
<evidence type="ECO:0000256" key="8">
    <source>
        <dbReference type="ARBA" id="ARBA00023157"/>
    </source>
</evidence>
<evidence type="ECO:0000256" key="7">
    <source>
        <dbReference type="ARBA" id="ARBA00022801"/>
    </source>
</evidence>
<dbReference type="InterPro" id="IPR033697">
    <property type="entry name" value="Ribonuclease_T2_eukaryotic"/>
</dbReference>
<evidence type="ECO:0000256" key="10">
    <source>
        <dbReference type="ARBA" id="ARBA00023239"/>
    </source>
</evidence>
<dbReference type="SUPFAM" id="SSF55895">
    <property type="entry name" value="Ribonuclease Rh-like"/>
    <property type="match status" value="1"/>
</dbReference>
<keyword evidence="6" id="KW-0255">Endonuclease</keyword>
<organism evidence="15">
    <name type="scientific">Solanum chacoense</name>
    <name type="common">Chaco potato</name>
    <dbReference type="NCBI Taxonomy" id="4108"/>
    <lineage>
        <taxon>Eukaryota</taxon>
        <taxon>Viridiplantae</taxon>
        <taxon>Streptophyta</taxon>
        <taxon>Embryophyta</taxon>
        <taxon>Tracheophyta</taxon>
        <taxon>Spermatophyta</taxon>
        <taxon>Magnoliopsida</taxon>
        <taxon>eudicotyledons</taxon>
        <taxon>Gunneridae</taxon>
        <taxon>Pentapetalae</taxon>
        <taxon>asterids</taxon>
        <taxon>lamiids</taxon>
        <taxon>Solanales</taxon>
        <taxon>Solanaceae</taxon>
        <taxon>Solanoideae</taxon>
        <taxon>Solaneae</taxon>
        <taxon>Solanum</taxon>
    </lineage>
</organism>
<comment type="subcellular location">
    <subcellularLocation>
        <location evidence="1">Secreted</location>
        <location evidence="1">Extracellular space</location>
    </subcellularLocation>
</comment>
<dbReference type="GO" id="GO:0005576">
    <property type="term" value="C:extracellular region"/>
    <property type="evidence" value="ECO:0007669"/>
    <property type="project" value="UniProtKB-SubCell"/>
</dbReference>
<evidence type="ECO:0000256" key="3">
    <source>
        <dbReference type="ARBA" id="ARBA00022525"/>
    </source>
</evidence>
<dbReference type="PROSITE" id="PS00530">
    <property type="entry name" value="RNASE_T2_1"/>
    <property type="match status" value="1"/>
</dbReference>
<dbReference type="EMBL" id="AF176533">
    <property type="protein sequence ID" value="AAD56217.1"/>
    <property type="molecule type" value="mRNA"/>
</dbReference>
<dbReference type="Pfam" id="PF00445">
    <property type="entry name" value="Ribonuclease_T2"/>
    <property type="match status" value="1"/>
</dbReference>
<comment type="similarity">
    <text evidence="2 12">Belongs to the RNase T2 family.</text>
</comment>
<name>Q9S7K5_SOLCH</name>
<dbReference type="GO" id="GO:0016787">
    <property type="term" value="F:hydrolase activity"/>
    <property type="evidence" value="ECO:0007669"/>
    <property type="project" value="UniProtKB-KW"/>
</dbReference>